<keyword evidence="3" id="KW-1185">Reference proteome</keyword>
<reference evidence="2 3" key="1">
    <citation type="submission" date="2015-04" db="EMBL/GenBank/DDBJ databases">
        <title>Lasius niger genome sequencing.</title>
        <authorList>
            <person name="Konorov E.A."/>
            <person name="Nikitin M.A."/>
            <person name="Kirill M.V."/>
            <person name="Chang P."/>
        </authorList>
    </citation>
    <scope>NUCLEOTIDE SEQUENCE [LARGE SCALE GENOMIC DNA]</scope>
    <source>
        <tissue evidence="2">Whole</tissue>
    </source>
</reference>
<gene>
    <name evidence="2" type="ORF">RF55_8791</name>
</gene>
<feature type="region of interest" description="Disordered" evidence="1">
    <location>
        <begin position="89"/>
        <end position="120"/>
    </location>
</feature>
<comment type="caution">
    <text evidence="2">The sequence shown here is derived from an EMBL/GenBank/DDBJ whole genome shotgun (WGS) entry which is preliminary data.</text>
</comment>
<name>A0A0J7KMA0_LASNI</name>
<dbReference type="PaxDb" id="67767-A0A0J7KMA0"/>
<sequence>MAVHFQQRATMTTNDYMAARLRATCLDARVQNGGPRICDVPRKTNATTASGAKTENETLPFATTLTPATNRDVDGLTVDEQKTVPDYCYAGRQSTATTEDDEVTTYDRKDDEPQKRALVL</sequence>
<dbReference type="AlphaFoldDB" id="A0A0J7KMA0"/>
<dbReference type="Proteomes" id="UP000036403">
    <property type="component" value="Unassembled WGS sequence"/>
</dbReference>
<accession>A0A0J7KMA0</accession>
<evidence type="ECO:0000313" key="3">
    <source>
        <dbReference type="Proteomes" id="UP000036403"/>
    </source>
</evidence>
<proteinExistence type="predicted"/>
<dbReference type="EMBL" id="LBMM01005627">
    <property type="protein sequence ID" value="KMQ91361.1"/>
    <property type="molecule type" value="Genomic_DNA"/>
</dbReference>
<feature type="compositionally biased region" description="Basic and acidic residues" evidence="1">
    <location>
        <begin position="105"/>
        <end position="120"/>
    </location>
</feature>
<protein>
    <submittedName>
        <fullName evidence="2">Uncharacterized protein</fullName>
    </submittedName>
</protein>
<evidence type="ECO:0000256" key="1">
    <source>
        <dbReference type="SAM" id="MobiDB-lite"/>
    </source>
</evidence>
<evidence type="ECO:0000313" key="2">
    <source>
        <dbReference type="EMBL" id="KMQ91361.1"/>
    </source>
</evidence>
<organism evidence="2 3">
    <name type="scientific">Lasius niger</name>
    <name type="common">Black garden ant</name>
    <dbReference type="NCBI Taxonomy" id="67767"/>
    <lineage>
        <taxon>Eukaryota</taxon>
        <taxon>Metazoa</taxon>
        <taxon>Ecdysozoa</taxon>
        <taxon>Arthropoda</taxon>
        <taxon>Hexapoda</taxon>
        <taxon>Insecta</taxon>
        <taxon>Pterygota</taxon>
        <taxon>Neoptera</taxon>
        <taxon>Endopterygota</taxon>
        <taxon>Hymenoptera</taxon>
        <taxon>Apocrita</taxon>
        <taxon>Aculeata</taxon>
        <taxon>Formicoidea</taxon>
        <taxon>Formicidae</taxon>
        <taxon>Formicinae</taxon>
        <taxon>Lasius</taxon>
        <taxon>Lasius</taxon>
    </lineage>
</organism>